<dbReference type="HAMAP" id="MF_00472">
    <property type="entry name" value="UbiG"/>
    <property type="match status" value="1"/>
</dbReference>
<dbReference type="InterPro" id="IPR029063">
    <property type="entry name" value="SAM-dependent_MTases_sf"/>
</dbReference>
<keyword evidence="4 5" id="KW-0949">S-adenosyl-L-methionine</keyword>
<dbReference type="GO" id="GO:0032259">
    <property type="term" value="P:methylation"/>
    <property type="evidence" value="ECO:0007669"/>
    <property type="project" value="UniProtKB-KW"/>
</dbReference>
<evidence type="ECO:0000256" key="1">
    <source>
        <dbReference type="ARBA" id="ARBA00022603"/>
    </source>
</evidence>
<dbReference type="GO" id="GO:0120537">
    <property type="term" value="F:3-demethylubiquinone 3-O-methyltransferase activity"/>
    <property type="evidence" value="ECO:0007669"/>
    <property type="project" value="RHEA"/>
</dbReference>
<dbReference type="GO" id="GO:0031314">
    <property type="term" value="C:extrinsic component of mitochondrial inner membrane"/>
    <property type="evidence" value="ECO:0007669"/>
    <property type="project" value="UniProtKB-UniRule"/>
</dbReference>
<comment type="catalytic activity">
    <reaction evidence="5">
        <text>a 3,4-dihydroxy-5-(all-trans-polyprenyl)benzoate + S-adenosyl-L-methionine = a 4-hydroxy-3-methoxy-5-(all-trans-polyprenyl)benzoate + S-adenosyl-L-homocysteine + H(+)</text>
        <dbReference type="Rhea" id="RHEA:44452"/>
        <dbReference type="Rhea" id="RHEA-COMP:10930"/>
        <dbReference type="Rhea" id="RHEA-COMP:10931"/>
        <dbReference type="ChEBI" id="CHEBI:15378"/>
        <dbReference type="ChEBI" id="CHEBI:57856"/>
        <dbReference type="ChEBI" id="CHEBI:59789"/>
        <dbReference type="ChEBI" id="CHEBI:64694"/>
        <dbReference type="ChEBI" id="CHEBI:84443"/>
        <dbReference type="EC" id="2.1.1.114"/>
    </reaction>
</comment>
<comment type="cofactor">
    <cofactor evidence="5">
        <name>Mg(2+)</name>
        <dbReference type="ChEBI" id="CHEBI:18420"/>
    </cofactor>
</comment>
<feature type="binding site" evidence="5">
    <location>
        <position position="163"/>
    </location>
    <ligand>
        <name>Mg(2+)</name>
        <dbReference type="ChEBI" id="CHEBI:18420"/>
    </ligand>
</feature>
<evidence type="ECO:0000313" key="6">
    <source>
        <dbReference type="EMBL" id="EFX64861.1"/>
    </source>
</evidence>
<keyword evidence="2 5" id="KW-0808">Transferase</keyword>
<evidence type="ECO:0000256" key="4">
    <source>
        <dbReference type="ARBA" id="ARBA00022691"/>
    </source>
</evidence>
<dbReference type="Gene3D" id="3.40.50.150">
    <property type="entry name" value="Vaccinia Virus protein VP39"/>
    <property type="match status" value="1"/>
</dbReference>
<feature type="binding site" evidence="5">
    <location>
        <position position="90"/>
    </location>
    <ligand>
        <name>S-adenosyl-L-methionine</name>
        <dbReference type="ChEBI" id="CHEBI:59789"/>
    </ligand>
</feature>
<keyword evidence="5" id="KW-0496">Mitochondrion</keyword>
<dbReference type="GO" id="GO:0046872">
    <property type="term" value="F:metal ion binding"/>
    <property type="evidence" value="ECO:0007669"/>
    <property type="project" value="UniProtKB-KW"/>
</dbReference>
<keyword evidence="5" id="KW-0479">Metal-binding</keyword>
<dbReference type="NCBIfam" id="TIGR01983">
    <property type="entry name" value="UbiG"/>
    <property type="match status" value="1"/>
</dbReference>
<dbReference type="PANTHER" id="PTHR43464:SF19">
    <property type="entry name" value="UBIQUINONE BIOSYNTHESIS O-METHYLTRANSFERASE, MITOCHONDRIAL"/>
    <property type="match status" value="1"/>
</dbReference>
<feature type="binding site" evidence="5">
    <location>
        <position position="164"/>
    </location>
    <ligand>
        <name>Mg(2+)</name>
        <dbReference type="ChEBI" id="CHEBI:18420"/>
    </ligand>
</feature>
<dbReference type="CDD" id="cd02440">
    <property type="entry name" value="AdoMet_MTases"/>
    <property type="match status" value="1"/>
</dbReference>
<keyword evidence="5" id="KW-0460">Magnesium</keyword>
<sequence length="283" mass="30992">MLLKHCVTSVRDLSIRNYSIKSTLSENEIQKFSKMANEWWDVNGPFNGLHSLNKLRVPFIRNGICSHQKSAVVNNSPTSPLAGCSILDVGCGGGILSTSLGRLGASVTGIDPSEENITAASLHANKMRLQNVTFEVNTIEHFQALNTSLSTTFDAVVASEVIEHVENPKFFIQTCTELLKPGGSLFITTLNRTPASLALAICGAEYILNVVPRGTHDWNKFITPGELIDYINSSGCQLRQLCGMAYNPFINKWKWSGITSVNYAVHATKSSQVVTDDFIQNLN</sequence>
<dbReference type="KEGG" id="dpx:DAPPUDRAFT_304225"/>
<dbReference type="eggNOG" id="KOG1270">
    <property type="taxonomic scope" value="Eukaryota"/>
</dbReference>
<dbReference type="AlphaFoldDB" id="E9HTS9"/>
<feature type="binding site" evidence="5">
    <location>
        <position position="159"/>
    </location>
    <ligand>
        <name>S-adenosyl-L-methionine</name>
        <dbReference type="ChEBI" id="CHEBI:59789"/>
    </ligand>
</feature>
<accession>E9HTS9</accession>
<dbReference type="GO" id="GO:0006744">
    <property type="term" value="P:ubiquinone biosynthetic process"/>
    <property type="evidence" value="ECO:0000318"/>
    <property type="project" value="GO_Central"/>
</dbReference>
<dbReference type="PANTHER" id="PTHR43464">
    <property type="entry name" value="METHYLTRANSFERASE"/>
    <property type="match status" value="1"/>
</dbReference>
<dbReference type="OMA" id="LASRWWD"/>
<dbReference type="HOGENOM" id="CLU_042432_0_0_1"/>
<dbReference type="STRING" id="6669.E9HTS9"/>
<comment type="pathway">
    <text evidence="5">Cofactor biosynthesis; ubiquinone biosynthesis.</text>
</comment>
<reference evidence="6 7" key="1">
    <citation type="journal article" date="2011" name="Science">
        <title>The ecoresponsive genome of Daphnia pulex.</title>
        <authorList>
            <person name="Colbourne J.K."/>
            <person name="Pfrender M.E."/>
            <person name="Gilbert D."/>
            <person name="Thomas W.K."/>
            <person name="Tucker A."/>
            <person name="Oakley T.H."/>
            <person name="Tokishita S."/>
            <person name="Aerts A."/>
            <person name="Arnold G.J."/>
            <person name="Basu M.K."/>
            <person name="Bauer D.J."/>
            <person name="Caceres C.E."/>
            <person name="Carmel L."/>
            <person name="Casola C."/>
            <person name="Choi J.H."/>
            <person name="Detter J.C."/>
            <person name="Dong Q."/>
            <person name="Dusheyko S."/>
            <person name="Eads B.D."/>
            <person name="Frohlich T."/>
            <person name="Geiler-Samerotte K.A."/>
            <person name="Gerlach D."/>
            <person name="Hatcher P."/>
            <person name="Jogdeo S."/>
            <person name="Krijgsveld J."/>
            <person name="Kriventseva E.V."/>
            <person name="Kultz D."/>
            <person name="Laforsch C."/>
            <person name="Lindquist E."/>
            <person name="Lopez J."/>
            <person name="Manak J.R."/>
            <person name="Muller J."/>
            <person name="Pangilinan J."/>
            <person name="Patwardhan R.P."/>
            <person name="Pitluck S."/>
            <person name="Pritham E.J."/>
            <person name="Rechtsteiner A."/>
            <person name="Rho M."/>
            <person name="Rogozin I.B."/>
            <person name="Sakarya O."/>
            <person name="Salamov A."/>
            <person name="Schaack S."/>
            <person name="Shapiro H."/>
            <person name="Shiga Y."/>
            <person name="Skalitzky C."/>
            <person name="Smith Z."/>
            <person name="Souvorov A."/>
            <person name="Sung W."/>
            <person name="Tang Z."/>
            <person name="Tsuchiya D."/>
            <person name="Tu H."/>
            <person name="Vos H."/>
            <person name="Wang M."/>
            <person name="Wolf Y.I."/>
            <person name="Yamagata H."/>
            <person name="Yamada T."/>
            <person name="Ye Y."/>
            <person name="Shaw J.R."/>
            <person name="Andrews J."/>
            <person name="Crease T.J."/>
            <person name="Tang H."/>
            <person name="Lucas S.M."/>
            <person name="Robertson H.M."/>
            <person name="Bork P."/>
            <person name="Koonin E.V."/>
            <person name="Zdobnov E.M."/>
            <person name="Grigoriev I.V."/>
            <person name="Lynch M."/>
            <person name="Boore J.L."/>
        </authorList>
    </citation>
    <scope>NUCLEOTIDE SEQUENCE [LARGE SCALE GENOMIC DNA]</scope>
</reference>
<dbReference type="SUPFAM" id="SSF53335">
    <property type="entry name" value="S-adenosyl-L-methionine-dependent methyltransferases"/>
    <property type="match status" value="1"/>
</dbReference>
<gene>
    <name evidence="6" type="ORF">DAPPUDRAFT_304225</name>
</gene>
<organism evidence="6 7">
    <name type="scientific">Daphnia pulex</name>
    <name type="common">Water flea</name>
    <dbReference type="NCBI Taxonomy" id="6669"/>
    <lineage>
        <taxon>Eukaryota</taxon>
        <taxon>Metazoa</taxon>
        <taxon>Ecdysozoa</taxon>
        <taxon>Arthropoda</taxon>
        <taxon>Crustacea</taxon>
        <taxon>Branchiopoda</taxon>
        <taxon>Diplostraca</taxon>
        <taxon>Cladocera</taxon>
        <taxon>Anomopoda</taxon>
        <taxon>Daphniidae</taxon>
        <taxon>Daphnia</taxon>
    </lineage>
</organism>
<keyword evidence="7" id="KW-1185">Reference proteome</keyword>
<comment type="function">
    <text evidence="5">O-methyltransferase required for two non-consecutive steps during ubiquinone biosynthesis. Catalyzes the 2 O-methylation of 3,4-dihydroxy-5-(all-trans-polyprenyl)benzoic acid into 4-hydroxy-3-methoxy-5-(all-trans-polyprenyl)benzoic acid. Also catalyzes the last step of ubiquinone biosynthesis by mediating methylation of 3-demethylubiquinone into ubiquinone. Also able to mediate the methylation of 3-demethylubiquinol into ubiquinol.</text>
</comment>
<evidence type="ECO:0000256" key="3">
    <source>
        <dbReference type="ARBA" id="ARBA00022688"/>
    </source>
</evidence>
<dbReference type="EC" id="2.1.1.-" evidence="5"/>
<dbReference type="UniPathway" id="UPA00232"/>
<dbReference type="GO" id="GO:0005739">
    <property type="term" value="C:mitochondrion"/>
    <property type="evidence" value="ECO:0000318"/>
    <property type="project" value="GO_Central"/>
</dbReference>
<dbReference type="Proteomes" id="UP000000305">
    <property type="component" value="Unassembled WGS sequence"/>
</dbReference>
<keyword evidence="1 5" id="KW-0489">Methyltransferase</keyword>
<comment type="catalytic activity">
    <reaction evidence="5">
        <text>a 3-demethylubiquinone + S-adenosyl-L-methionine = a ubiquinone + S-adenosyl-L-homocysteine</text>
        <dbReference type="Rhea" id="RHEA:81215"/>
        <dbReference type="Rhea" id="RHEA-COMP:9565"/>
        <dbReference type="Rhea" id="RHEA-COMP:19654"/>
        <dbReference type="ChEBI" id="CHEBI:16389"/>
        <dbReference type="ChEBI" id="CHEBI:57856"/>
        <dbReference type="ChEBI" id="CHEBI:59789"/>
        <dbReference type="ChEBI" id="CHEBI:231825"/>
    </reaction>
</comment>
<feature type="binding site" evidence="5">
    <location>
        <position position="160"/>
    </location>
    <ligand>
        <name>Mg(2+)</name>
        <dbReference type="ChEBI" id="CHEBI:18420"/>
    </ligand>
</feature>
<keyword evidence="3 5" id="KW-0831">Ubiquinone biosynthesis</keyword>
<comment type="subunit">
    <text evidence="5">Component of a multi-subunit COQ enzyme complex.</text>
</comment>
<dbReference type="PhylomeDB" id="E9HTS9"/>
<protein>
    <recommendedName>
        <fullName evidence="5">Ubiquinone biosynthesis O-methyltransferase, mitochondrial</fullName>
    </recommendedName>
    <alternativeName>
        <fullName evidence="5">3-demethylubiquinol 3-O-methyltransferase</fullName>
        <ecNumber evidence="5">2.1.1.64</ecNumber>
    </alternativeName>
    <alternativeName>
        <fullName evidence="5">3-demethylubiquinone 3-O-methyltransferase</fullName>
        <ecNumber evidence="5">2.1.1.-</ecNumber>
    </alternativeName>
    <alternativeName>
        <fullName evidence="5">Polyprenyldihydroxybenzoate methyltransferase</fullName>
        <ecNumber evidence="5">2.1.1.114</ecNumber>
    </alternativeName>
</protein>
<dbReference type="EC" id="2.1.1.64" evidence="5"/>
<dbReference type="EC" id="2.1.1.114" evidence="5"/>
<keyword evidence="5" id="KW-0472">Membrane</keyword>
<evidence type="ECO:0000256" key="5">
    <source>
        <dbReference type="HAMAP-Rule" id="MF_03190"/>
    </source>
</evidence>
<evidence type="ECO:0000313" key="7">
    <source>
        <dbReference type="Proteomes" id="UP000000305"/>
    </source>
</evidence>
<dbReference type="EMBL" id="GL732783">
    <property type="protein sequence ID" value="EFX64861.1"/>
    <property type="molecule type" value="Genomic_DNA"/>
</dbReference>
<proteinExistence type="inferred from homology"/>
<comment type="catalytic activity">
    <reaction evidence="5">
        <text>a 3-demethylubiquinol + S-adenosyl-L-methionine = a ubiquinol + S-adenosyl-L-homocysteine + H(+)</text>
        <dbReference type="Rhea" id="RHEA:44380"/>
        <dbReference type="Rhea" id="RHEA-COMP:9566"/>
        <dbReference type="Rhea" id="RHEA-COMP:10914"/>
        <dbReference type="ChEBI" id="CHEBI:15378"/>
        <dbReference type="ChEBI" id="CHEBI:17976"/>
        <dbReference type="ChEBI" id="CHEBI:57856"/>
        <dbReference type="ChEBI" id="CHEBI:59789"/>
        <dbReference type="ChEBI" id="CHEBI:84422"/>
        <dbReference type="EC" id="2.1.1.64"/>
    </reaction>
</comment>
<evidence type="ECO:0000256" key="2">
    <source>
        <dbReference type="ARBA" id="ARBA00022679"/>
    </source>
</evidence>
<dbReference type="InterPro" id="IPR010233">
    <property type="entry name" value="UbiG_MeTrfase"/>
</dbReference>
<dbReference type="InParanoid" id="E9HTS9"/>
<dbReference type="Pfam" id="PF13489">
    <property type="entry name" value="Methyltransf_23"/>
    <property type="match status" value="1"/>
</dbReference>
<comment type="subcellular location">
    <subcellularLocation>
        <location evidence="5">Mitochondrion inner membrane</location>
        <topology evidence="5">Peripheral membrane protein</topology>
        <orientation evidence="5">Matrix side</orientation>
    </subcellularLocation>
</comment>
<feature type="binding site" evidence="5">
    <location>
        <position position="111"/>
    </location>
    <ligand>
        <name>S-adenosyl-L-methionine</name>
        <dbReference type="ChEBI" id="CHEBI:59789"/>
    </ligand>
</feature>
<name>E9HTS9_DAPPU</name>
<dbReference type="GO" id="GO:0010420">
    <property type="term" value="F:polyprenyldihydroxybenzoate methyltransferase activity"/>
    <property type="evidence" value="ECO:0000318"/>
    <property type="project" value="GO_Central"/>
</dbReference>
<dbReference type="FunCoup" id="E9HTS9">
    <property type="interactions" value="773"/>
</dbReference>
<comment type="similarity">
    <text evidence="5">Belongs to the class I-like SAM-binding methyltransferase superfamily. UbiG/COQ3 family.</text>
</comment>
<keyword evidence="5" id="KW-0999">Mitochondrion inner membrane</keyword>
<feature type="binding site" evidence="5">
    <location>
        <position position="56"/>
    </location>
    <ligand>
        <name>S-adenosyl-L-methionine</name>
        <dbReference type="ChEBI" id="CHEBI:59789"/>
    </ligand>
</feature>
<dbReference type="OrthoDB" id="6815431at2759"/>
<dbReference type="GO" id="GO:0061542">
    <property type="term" value="F:3-demethylubiquinol 3-O-methyltransferase activity"/>
    <property type="evidence" value="ECO:0007669"/>
    <property type="project" value="UniProtKB-UniRule"/>
</dbReference>